<feature type="transmembrane region" description="Helical" evidence="1">
    <location>
        <begin position="176"/>
        <end position="195"/>
    </location>
</feature>
<reference evidence="2 3" key="1">
    <citation type="journal article" date="2010" name="Nat. Commun.">
        <title>The complete sequence of the smallest known nuclear genome from the microsporidian Encephalitozoon intestinalis.</title>
        <authorList>
            <person name="Corradi N."/>
            <person name="Pombert J.-F."/>
            <person name="Farinelli L."/>
            <person name="Didier E.S."/>
            <person name="Keeling P.J."/>
        </authorList>
    </citation>
    <scope>NUCLEOTIDE SEQUENCE [LARGE SCALE GENOMIC DNA]</scope>
    <source>
        <strain evidence="2 3">ATCC 50506</strain>
    </source>
</reference>
<dbReference type="Proteomes" id="UP000002313">
    <property type="component" value="Chromosome VIII"/>
</dbReference>
<proteinExistence type="predicted"/>
<dbReference type="RefSeq" id="XP_003073353.1">
    <property type="nucleotide sequence ID" value="XM_003073307.1"/>
</dbReference>
<dbReference type="AlphaFoldDB" id="E0S8J9"/>
<organism evidence="2 3">
    <name type="scientific">Encephalitozoon intestinalis (strain ATCC 50506)</name>
    <name type="common">Microsporidian parasite</name>
    <name type="synonym">Septata intestinalis</name>
    <dbReference type="NCBI Taxonomy" id="876142"/>
    <lineage>
        <taxon>Eukaryota</taxon>
        <taxon>Fungi</taxon>
        <taxon>Fungi incertae sedis</taxon>
        <taxon>Microsporidia</taxon>
        <taxon>Unikaryonidae</taxon>
        <taxon>Encephalitozoon</taxon>
    </lineage>
</organism>
<keyword evidence="3" id="KW-1185">Reference proteome</keyword>
<keyword evidence="1" id="KW-0812">Transmembrane</keyword>
<feature type="transmembrane region" description="Helical" evidence="1">
    <location>
        <begin position="64"/>
        <end position="83"/>
    </location>
</feature>
<feature type="transmembrane region" description="Helical" evidence="1">
    <location>
        <begin position="141"/>
        <end position="164"/>
    </location>
</feature>
<feature type="transmembrane region" description="Helical" evidence="1">
    <location>
        <begin position="215"/>
        <end position="236"/>
    </location>
</feature>
<feature type="transmembrane region" description="Helical" evidence="1">
    <location>
        <begin position="7"/>
        <end position="28"/>
    </location>
</feature>
<dbReference type="VEuPathDB" id="MicrosporidiaDB:Eint_080580"/>
<feature type="transmembrane region" description="Helical" evidence="1">
    <location>
        <begin position="266"/>
        <end position="286"/>
    </location>
</feature>
<dbReference type="EMBL" id="CP001949">
    <property type="protein sequence ID" value="ADM11993.1"/>
    <property type="molecule type" value="Genomic_DNA"/>
</dbReference>
<feature type="transmembrane region" description="Helical" evidence="1">
    <location>
        <begin position="34"/>
        <end position="52"/>
    </location>
</feature>
<gene>
    <name evidence="2" type="ORF">Eint_080580</name>
</gene>
<keyword evidence="1" id="KW-0472">Membrane</keyword>
<reference evidence="2 3" key="2">
    <citation type="journal article" date="2012" name="Proc. Natl. Acad. Sci. U.S.A.">
        <title>Gain and loss of multiple functionally related, horizontally transferred genes in the reduced genomes of two microsporidian parasites.</title>
        <authorList>
            <person name="Pombert J.-F."/>
            <person name="Selman M."/>
            <person name="Burki F."/>
            <person name="Bardell F.T."/>
            <person name="Farinelli L."/>
            <person name="Solter L.F."/>
            <person name="Whitman D.W."/>
            <person name="Weiss L.M."/>
            <person name="Corradi N."/>
            <person name="Keeling P.J."/>
        </authorList>
    </citation>
    <scope>NUCLEOTIDE SEQUENCE [LARGE SCALE GENOMIC DNA]</scope>
    <source>
        <strain evidence="2 3">ATCC 50506</strain>
    </source>
</reference>
<dbReference type="KEGG" id="ein:Eint_080580"/>
<dbReference type="HOGENOM" id="CLU_930747_0_0_1"/>
<evidence type="ECO:0000313" key="2">
    <source>
        <dbReference type="EMBL" id="ADM11993.1"/>
    </source>
</evidence>
<dbReference type="SUPFAM" id="SSF103481">
    <property type="entry name" value="Multidrug resistance efflux transporter EmrE"/>
    <property type="match status" value="1"/>
</dbReference>
<feature type="transmembrane region" description="Helical" evidence="1">
    <location>
        <begin position="116"/>
        <end position="135"/>
    </location>
</feature>
<sequence length="299" mass="33683">MWSKKKLEIFVVMSIVAAVMLSVLKVVILVNYKVGGLLMLISSFIKMAISYLNMQSFDFKMKYTFIVASLSFLGGYLGVLSYYSKASSTSYVISSDLQYLFTALIAIIWNGTKYSYTQYIGLLMVLGGFLIEISSGESLSIPLHMFIGSLSGLFGAVSLAVFEAKIKPTLVDFKKFWCYMTTYGFFLTLFSLFYMTEEALSQKSTYVKIVSSPGIYLVLLMEIVTTYLLSEISLFLDKVEKSTLLNVITGFSAIVTDLYLCREIDVQRFLAFSFTVIGVQVFNFFWKESVQPFEQACTS</sequence>
<keyword evidence="1" id="KW-1133">Transmembrane helix</keyword>
<dbReference type="InterPro" id="IPR037185">
    <property type="entry name" value="EmrE-like"/>
</dbReference>
<dbReference type="OrthoDB" id="2191207at2759"/>
<name>E0S8J9_ENCIT</name>
<accession>E0S8J9</accession>
<feature type="transmembrane region" description="Helical" evidence="1">
    <location>
        <begin position="89"/>
        <end position="109"/>
    </location>
</feature>
<dbReference type="GeneID" id="9698178"/>
<protein>
    <submittedName>
        <fullName evidence="2">Nicotinic acid transporter</fullName>
    </submittedName>
</protein>
<evidence type="ECO:0000313" key="3">
    <source>
        <dbReference type="Proteomes" id="UP000002313"/>
    </source>
</evidence>
<evidence type="ECO:0000256" key="1">
    <source>
        <dbReference type="SAM" id="Phobius"/>
    </source>
</evidence>